<sequence length="324" mass="34275">MDLYACGFNAHRQLASNGSPPGDRIRLQRICGGNYTVRVLFAGWADTLWFGDHTGLKGAVSDDDAVYALSPRSDSLSFVRLPSLSKVKQIVVAGNGRACALLNAREVVEFPLLQDLLQWLTTPSSVQSFELPPYETATHLTAAATSFGLLTTSGTIYTWSSDTRPSPLGRPPTPIEPGPLAVDALGGVPIKKLACAGWLAAAVSRDNELYIWGGGGPGGTRKISDLEDVNGFESVALARVGATREGEDGVDVADVGVGDHHIVALSGEGRVFAVGEGTNGQLGAGEAEFSERWVECEFEGPEQRGRAVGVHCGPRNTFVLVERA</sequence>
<dbReference type="EMBL" id="JAGHQL010000025">
    <property type="protein sequence ID" value="KAH0543933.1"/>
    <property type="molecule type" value="Genomic_DNA"/>
</dbReference>
<evidence type="ECO:0008006" key="5">
    <source>
        <dbReference type="Google" id="ProtNLM"/>
    </source>
</evidence>
<evidence type="ECO:0000313" key="4">
    <source>
        <dbReference type="Proteomes" id="UP000698800"/>
    </source>
</evidence>
<evidence type="ECO:0000256" key="1">
    <source>
        <dbReference type="ARBA" id="ARBA00022737"/>
    </source>
</evidence>
<dbReference type="PROSITE" id="PS50012">
    <property type="entry name" value="RCC1_3"/>
    <property type="match status" value="2"/>
</dbReference>
<dbReference type="AlphaFoldDB" id="A0A9P8IAL2"/>
<dbReference type="InterPro" id="IPR009091">
    <property type="entry name" value="RCC1/BLIP-II"/>
</dbReference>
<feature type="repeat" description="RCC1" evidence="2">
    <location>
        <begin position="269"/>
        <end position="323"/>
    </location>
</feature>
<dbReference type="Gene3D" id="2.130.10.30">
    <property type="entry name" value="Regulator of chromosome condensation 1/beta-lactamase-inhibitor protein II"/>
    <property type="match status" value="1"/>
</dbReference>
<reference evidence="3" key="1">
    <citation type="submission" date="2021-03" db="EMBL/GenBank/DDBJ databases">
        <title>Comparative genomics and phylogenomic investigation of the class Geoglossomycetes provide insights into ecological specialization and systematics.</title>
        <authorList>
            <person name="Melie T."/>
            <person name="Pirro S."/>
            <person name="Miller A.N."/>
            <person name="Quandt A."/>
        </authorList>
    </citation>
    <scope>NUCLEOTIDE SEQUENCE</scope>
    <source>
        <strain evidence="3">GBOQ0MN5Z8</strain>
    </source>
</reference>
<keyword evidence="1" id="KW-0677">Repeat</keyword>
<evidence type="ECO:0000256" key="2">
    <source>
        <dbReference type="PROSITE-ProRule" id="PRU00235"/>
    </source>
</evidence>
<dbReference type="Pfam" id="PF00415">
    <property type="entry name" value="RCC1"/>
    <property type="match status" value="1"/>
</dbReference>
<gene>
    <name evidence="3" type="ORF">FGG08_001834</name>
</gene>
<feature type="repeat" description="RCC1" evidence="2">
    <location>
        <begin position="154"/>
        <end position="206"/>
    </location>
</feature>
<keyword evidence="4" id="KW-1185">Reference proteome</keyword>
<dbReference type="InterPro" id="IPR000408">
    <property type="entry name" value="Reg_chr_condens"/>
</dbReference>
<organism evidence="3 4">
    <name type="scientific">Glutinoglossum americanum</name>
    <dbReference type="NCBI Taxonomy" id="1670608"/>
    <lineage>
        <taxon>Eukaryota</taxon>
        <taxon>Fungi</taxon>
        <taxon>Dikarya</taxon>
        <taxon>Ascomycota</taxon>
        <taxon>Pezizomycotina</taxon>
        <taxon>Geoglossomycetes</taxon>
        <taxon>Geoglossales</taxon>
        <taxon>Geoglossaceae</taxon>
        <taxon>Glutinoglossum</taxon>
    </lineage>
</organism>
<dbReference type="Proteomes" id="UP000698800">
    <property type="component" value="Unassembled WGS sequence"/>
</dbReference>
<proteinExistence type="predicted"/>
<name>A0A9P8IAL2_9PEZI</name>
<comment type="caution">
    <text evidence="3">The sequence shown here is derived from an EMBL/GenBank/DDBJ whole genome shotgun (WGS) entry which is preliminary data.</text>
</comment>
<protein>
    <recommendedName>
        <fullName evidence="5">RCC1/BLIP-II protein</fullName>
    </recommendedName>
</protein>
<dbReference type="PANTHER" id="PTHR22870">
    <property type="entry name" value="REGULATOR OF CHROMOSOME CONDENSATION"/>
    <property type="match status" value="1"/>
</dbReference>
<accession>A0A9P8IAL2</accession>
<dbReference type="OrthoDB" id="5370059at2759"/>
<dbReference type="InterPro" id="IPR051210">
    <property type="entry name" value="Ub_ligase/GEF_domain"/>
</dbReference>
<dbReference type="SUPFAM" id="SSF50985">
    <property type="entry name" value="RCC1/BLIP-II"/>
    <property type="match status" value="1"/>
</dbReference>
<dbReference type="PANTHER" id="PTHR22870:SF408">
    <property type="entry name" value="OS09G0560450 PROTEIN"/>
    <property type="match status" value="1"/>
</dbReference>
<evidence type="ECO:0000313" key="3">
    <source>
        <dbReference type="EMBL" id="KAH0543933.1"/>
    </source>
</evidence>